<proteinExistence type="predicted"/>
<evidence type="ECO:0000313" key="5">
    <source>
        <dbReference type="Proteomes" id="UP000622017"/>
    </source>
</evidence>
<name>A0ABR7MNR5_9BACT</name>
<evidence type="ECO:0000259" key="3">
    <source>
        <dbReference type="Pfam" id="PF13505"/>
    </source>
</evidence>
<organism evidence="4 5">
    <name type="scientific">Hymenobacter citatus</name>
    <dbReference type="NCBI Taxonomy" id="2763506"/>
    <lineage>
        <taxon>Bacteria</taxon>
        <taxon>Pseudomonadati</taxon>
        <taxon>Bacteroidota</taxon>
        <taxon>Cytophagia</taxon>
        <taxon>Cytophagales</taxon>
        <taxon>Hymenobacteraceae</taxon>
        <taxon>Hymenobacter</taxon>
    </lineage>
</organism>
<evidence type="ECO:0000256" key="1">
    <source>
        <dbReference type="ARBA" id="ARBA00022729"/>
    </source>
</evidence>
<feature type="domain" description="Outer membrane protein beta-barrel" evidence="3">
    <location>
        <begin position="7"/>
        <end position="195"/>
    </location>
</feature>
<gene>
    <name evidence="4" type="ORF">H8B15_15615</name>
</gene>
<dbReference type="EMBL" id="JACSCY010000013">
    <property type="protein sequence ID" value="MBC6612355.1"/>
    <property type="molecule type" value="Genomic_DNA"/>
</dbReference>
<accession>A0ABR7MNR5</accession>
<reference evidence="4 5" key="1">
    <citation type="submission" date="2020-08" db="EMBL/GenBank/DDBJ databases">
        <title>Hymenobacter sp.</title>
        <authorList>
            <person name="Kim M.K."/>
        </authorList>
    </citation>
    <scope>NUCLEOTIDE SEQUENCE [LARGE SCALE GENOMIC DNA]</scope>
    <source>
        <strain evidence="4 5">BT507</strain>
    </source>
</reference>
<evidence type="ECO:0000313" key="4">
    <source>
        <dbReference type="EMBL" id="MBC6612355.1"/>
    </source>
</evidence>
<keyword evidence="5" id="KW-1185">Reference proteome</keyword>
<keyword evidence="1 2" id="KW-0732">Signal</keyword>
<feature type="chain" id="PRO_5045563244" evidence="2">
    <location>
        <begin position="21"/>
        <end position="231"/>
    </location>
</feature>
<protein>
    <submittedName>
        <fullName evidence="4">Outer membrane beta-barrel protein</fullName>
    </submittedName>
</protein>
<dbReference type="RefSeq" id="WP_187320596.1">
    <property type="nucleotide sequence ID" value="NZ_JACSCY010000013.1"/>
</dbReference>
<evidence type="ECO:0000256" key="2">
    <source>
        <dbReference type="SAM" id="SignalP"/>
    </source>
</evidence>
<sequence>MKKIILSAALLSGASLNAYSQISAGTVSIGGGVNYGRSTTKNEIPPATVGVNDNYTSSSLSIQPIASYFISENLSIGINTGININRYKQAQFGRYNNPSQFFDRTYNRKERVVSLGPVARYYRFINDKFAVYGQLGAGYTNNYFSIHDYDYFNNSVIVSNNGRSQGFYANFSPGITFFPVKKIGIELSVGGLNYNCVTQKKDGFRSSNSYFYTNFGLSSLFLGGSIYLGRS</sequence>
<feature type="signal peptide" evidence="2">
    <location>
        <begin position="1"/>
        <end position="20"/>
    </location>
</feature>
<dbReference type="Proteomes" id="UP000622017">
    <property type="component" value="Unassembled WGS sequence"/>
</dbReference>
<dbReference type="InterPro" id="IPR027385">
    <property type="entry name" value="Beta-barrel_OMP"/>
</dbReference>
<comment type="caution">
    <text evidence="4">The sequence shown here is derived from an EMBL/GenBank/DDBJ whole genome shotgun (WGS) entry which is preliminary data.</text>
</comment>
<dbReference type="Pfam" id="PF13505">
    <property type="entry name" value="OMP_b-brl"/>
    <property type="match status" value="1"/>
</dbReference>